<dbReference type="RefSeq" id="XP_020837958.1">
    <property type="nucleotide sequence ID" value="XM_020982299.1"/>
</dbReference>
<feature type="transmembrane region" description="Helical" evidence="12">
    <location>
        <begin position="49"/>
        <end position="67"/>
    </location>
</feature>
<dbReference type="InterPro" id="IPR038377">
    <property type="entry name" value="Na/Glc_symporter_sf"/>
</dbReference>
<comment type="subcellular location">
    <subcellularLocation>
        <location evidence="1">Cell membrane</location>
        <topology evidence="1">Multi-pass membrane protein</topology>
    </subcellularLocation>
</comment>
<feature type="transmembrane region" description="Helical" evidence="12">
    <location>
        <begin position="402"/>
        <end position="422"/>
    </location>
</feature>
<feature type="transmembrane region" description="Helical" evidence="12">
    <location>
        <begin position="79"/>
        <end position="99"/>
    </location>
</feature>
<reference evidence="14" key="1">
    <citation type="submission" date="2025-08" db="UniProtKB">
        <authorList>
            <consortium name="RefSeq"/>
        </authorList>
    </citation>
    <scope>IDENTIFICATION</scope>
    <source>
        <tissue evidence="14">Spleen</tissue>
    </source>
</reference>
<dbReference type="GO" id="GO:0015730">
    <property type="term" value="P:propanoate transmembrane transport"/>
    <property type="evidence" value="ECO:0007669"/>
    <property type="project" value="TreeGrafter"/>
</dbReference>
<feature type="transmembrane region" description="Helical" evidence="12">
    <location>
        <begin position="429"/>
        <end position="449"/>
    </location>
</feature>
<evidence type="ECO:0000313" key="13">
    <source>
        <dbReference type="Proteomes" id="UP000515140"/>
    </source>
</evidence>
<gene>
    <name evidence="14" type="primary">LOC110205608</name>
</gene>
<evidence type="ECO:0000256" key="6">
    <source>
        <dbReference type="ARBA" id="ARBA00022989"/>
    </source>
</evidence>
<evidence type="ECO:0000256" key="7">
    <source>
        <dbReference type="ARBA" id="ARBA00023053"/>
    </source>
</evidence>
<feature type="transmembrane region" description="Helical" evidence="12">
    <location>
        <begin position="7"/>
        <end position="29"/>
    </location>
</feature>
<dbReference type="GO" id="GO:0070062">
    <property type="term" value="C:extracellular exosome"/>
    <property type="evidence" value="ECO:0007669"/>
    <property type="project" value="TreeGrafter"/>
</dbReference>
<evidence type="ECO:0000256" key="2">
    <source>
        <dbReference type="ARBA" id="ARBA00006434"/>
    </source>
</evidence>
<evidence type="ECO:0000313" key="14">
    <source>
        <dbReference type="RefSeq" id="XP_020837958.1"/>
    </source>
</evidence>
<evidence type="ECO:0000256" key="9">
    <source>
        <dbReference type="ARBA" id="ARBA00023136"/>
    </source>
</evidence>
<keyword evidence="8" id="KW-0406">Ion transport</keyword>
<evidence type="ECO:0000256" key="8">
    <source>
        <dbReference type="ARBA" id="ARBA00023065"/>
    </source>
</evidence>
<evidence type="ECO:0000256" key="4">
    <source>
        <dbReference type="ARBA" id="ARBA00022475"/>
    </source>
</evidence>
<feature type="transmembrane region" description="Helical" evidence="12">
    <location>
        <begin position="507"/>
        <end position="529"/>
    </location>
</feature>
<dbReference type="KEGG" id="pcw:110205608"/>
<evidence type="ECO:0000256" key="5">
    <source>
        <dbReference type="ARBA" id="ARBA00022692"/>
    </source>
</evidence>
<feature type="transmembrane region" description="Helical" evidence="12">
    <location>
        <begin position="376"/>
        <end position="396"/>
    </location>
</feature>
<evidence type="ECO:0000256" key="3">
    <source>
        <dbReference type="ARBA" id="ARBA00022448"/>
    </source>
</evidence>
<keyword evidence="5 12" id="KW-0812">Transmembrane</keyword>
<dbReference type="InParanoid" id="A0A6P5JYR7"/>
<keyword evidence="13" id="KW-1185">Reference proteome</keyword>
<keyword evidence="10" id="KW-0739">Sodium transport</keyword>
<dbReference type="Gene3D" id="1.20.1730.10">
    <property type="entry name" value="Sodium/glucose cotransporter"/>
    <property type="match status" value="2"/>
</dbReference>
<dbReference type="Proteomes" id="UP000515140">
    <property type="component" value="Unplaced"/>
</dbReference>
<accession>A0A6P5JYR7</accession>
<dbReference type="PANTHER" id="PTHR42985">
    <property type="entry name" value="SODIUM-COUPLED MONOCARBOXYLATE TRANSPORTER"/>
    <property type="match status" value="1"/>
</dbReference>
<feature type="transmembrane region" description="Helical" evidence="12">
    <location>
        <begin position="226"/>
        <end position="245"/>
    </location>
</feature>
<keyword evidence="6 12" id="KW-1133">Transmembrane helix</keyword>
<keyword evidence="9 12" id="KW-0472">Membrane</keyword>
<feature type="transmembrane region" description="Helical" evidence="12">
    <location>
        <begin position="326"/>
        <end position="355"/>
    </location>
</feature>
<dbReference type="GO" id="GO:0005343">
    <property type="term" value="F:organic acid:sodium symporter activity"/>
    <property type="evidence" value="ECO:0007669"/>
    <property type="project" value="TreeGrafter"/>
</dbReference>
<evidence type="ECO:0000256" key="11">
    <source>
        <dbReference type="RuleBase" id="RU362091"/>
    </source>
</evidence>
<dbReference type="PROSITE" id="PS50283">
    <property type="entry name" value="NA_SOLUT_SYMP_3"/>
    <property type="match status" value="1"/>
</dbReference>
<dbReference type="PANTHER" id="PTHR42985:SF10">
    <property type="entry name" value="SODIUM-COUPLED MONOCARBOXYLATE TRANSPORTER 1"/>
    <property type="match status" value="1"/>
</dbReference>
<dbReference type="AlphaFoldDB" id="A0A6P5JYR7"/>
<evidence type="ECO:0000256" key="1">
    <source>
        <dbReference type="ARBA" id="ARBA00004651"/>
    </source>
</evidence>
<evidence type="ECO:0000256" key="12">
    <source>
        <dbReference type="SAM" id="Phobius"/>
    </source>
</evidence>
<keyword evidence="4" id="KW-1003">Cell membrane</keyword>
<evidence type="ECO:0000256" key="10">
    <source>
        <dbReference type="ARBA" id="ARBA00023201"/>
    </source>
</evidence>
<dbReference type="Pfam" id="PF00474">
    <property type="entry name" value="SSF"/>
    <property type="match status" value="2"/>
</dbReference>
<feature type="transmembrane region" description="Helical" evidence="12">
    <location>
        <begin position="266"/>
        <end position="291"/>
    </location>
</feature>
<sequence length="586" mass="62949">MSDTFSAWDYAVFLGLLLVSAALGVYYAFVDGGQSTEADFLMARRGLTAAPVSLSLAASFMSAVTVLGTPAEVYRFGAAFLLLGVAYALVVIVASEIYMPVFYRLGVTSTHEVGGATRLVVRLLCAELQGLKALSLEAPPEVRYMVSVMDKLLHCSSGLVFVISGSHDGLVPRVVWFLSWVGQSTDELGRALAVCLEPTGDAYAVQGSGTLPGAVLSFNPSPLQRHTFWTIAIGGTFTWTGIYGVNQSQVQRYLACKTRFQAKLALYLSLLGLWVILVCAVLSGLGLYSMYRNCDPWTSHKVSAPDQLMSYLAVEILSDSPGLPGLFVACAYSGTLSTVSSSISALAAVTVEDLIKPHLSSPSQKTLSLFSKGTSLFYGILCIGMAALASLMGGLLQAALSIFGMIGGPLLGLFTLGILNPFANSLGSFIGLIAGFTVSMWIGVGAHFYPPPLERTLPLPLSVANCTVTRNTHLDWTKFPEHPFLRPWKTSDLKRTSVMDNLYSISYLYLSALGTLITVFVGTVFSLLTGGKEQHIDRKYLLNIKEDMTLGSFKKEHCVAVPCILQLPQGPLSHQVNRVEVSAPQN</sequence>
<name>A0A6P5JYR7_PHACI</name>
<protein>
    <submittedName>
        <fullName evidence="14">Sodium-coupled monocarboxylate transporter 1-like</fullName>
    </submittedName>
</protein>
<keyword evidence="3" id="KW-0813">Transport</keyword>
<dbReference type="GeneID" id="110205608"/>
<keyword evidence="7" id="KW-0915">Sodium</keyword>
<organism evidence="13 14">
    <name type="scientific">Phascolarctos cinereus</name>
    <name type="common">Koala</name>
    <dbReference type="NCBI Taxonomy" id="38626"/>
    <lineage>
        <taxon>Eukaryota</taxon>
        <taxon>Metazoa</taxon>
        <taxon>Chordata</taxon>
        <taxon>Craniata</taxon>
        <taxon>Vertebrata</taxon>
        <taxon>Euteleostomi</taxon>
        <taxon>Mammalia</taxon>
        <taxon>Metatheria</taxon>
        <taxon>Diprotodontia</taxon>
        <taxon>Phascolarctidae</taxon>
        <taxon>Phascolarctos</taxon>
    </lineage>
</organism>
<comment type="similarity">
    <text evidence="2 11">Belongs to the sodium:solute symporter (SSF) (TC 2.A.21) family.</text>
</comment>
<dbReference type="InterPro" id="IPR051163">
    <property type="entry name" value="Sodium:Solute_Symporter_SSF"/>
</dbReference>
<proteinExistence type="inferred from homology"/>
<dbReference type="InterPro" id="IPR001734">
    <property type="entry name" value="Na/solute_symporter"/>
</dbReference>
<dbReference type="GO" id="GO:0005886">
    <property type="term" value="C:plasma membrane"/>
    <property type="evidence" value="ECO:0007669"/>
    <property type="project" value="UniProtKB-SubCell"/>
</dbReference>